<dbReference type="GO" id="GO:0016034">
    <property type="term" value="F:maleylacetoacetate isomerase activity"/>
    <property type="evidence" value="ECO:0007669"/>
    <property type="project" value="TreeGrafter"/>
</dbReference>
<dbReference type="InterPro" id="IPR040079">
    <property type="entry name" value="Glutathione_S-Trfase"/>
</dbReference>
<feature type="domain" description="GST C-terminal" evidence="2">
    <location>
        <begin position="82"/>
        <end position="212"/>
    </location>
</feature>
<dbReference type="AlphaFoldDB" id="A0A411MBT8"/>
<dbReference type="KEGG" id="ptk:EXN22_00630"/>
<evidence type="ECO:0000259" key="1">
    <source>
        <dbReference type="PROSITE" id="PS50404"/>
    </source>
</evidence>
<dbReference type="Gene3D" id="1.20.1050.10">
    <property type="match status" value="1"/>
</dbReference>
<dbReference type="PROSITE" id="PS50405">
    <property type="entry name" value="GST_CTER"/>
    <property type="match status" value="1"/>
</dbReference>
<sequence>MFRLHGFSASNYYNMVKLALLEKRLPFEEVLLHGCQSPQVLALSPRGKVPVLEVEQGFISETDAILDYLEEVCPEIALLPTDPFHRAQVRALAKEIELYIELPARYCYVEVFFGGRPTPEALKAKARRDLDKGFVALAQRGRFMPYLAGERLTLADLYFLYSVDLACQVGKQLFDIDYLKPLPGARALLERLAENSNVQKVAADKKADIPAFMQRLRAAAQSEMAG</sequence>
<gene>
    <name evidence="3" type="ORF">EXN22_00630</name>
</gene>
<dbReference type="GO" id="GO:0004364">
    <property type="term" value="F:glutathione transferase activity"/>
    <property type="evidence" value="ECO:0007669"/>
    <property type="project" value="TreeGrafter"/>
</dbReference>
<evidence type="ECO:0000313" key="4">
    <source>
        <dbReference type="Proteomes" id="UP000291130"/>
    </source>
</evidence>
<dbReference type="SUPFAM" id="SSF52833">
    <property type="entry name" value="Thioredoxin-like"/>
    <property type="match status" value="1"/>
</dbReference>
<dbReference type="OrthoDB" id="5242791at2"/>
<dbReference type="Gene3D" id="3.40.30.10">
    <property type="entry name" value="Glutaredoxin"/>
    <property type="match status" value="1"/>
</dbReference>
<dbReference type="PANTHER" id="PTHR42673">
    <property type="entry name" value="MALEYLACETOACETATE ISOMERASE"/>
    <property type="match status" value="1"/>
</dbReference>
<proteinExistence type="predicted"/>
<dbReference type="GO" id="GO:0006559">
    <property type="term" value="P:L-phenylalanine catabolic process"/>
    <property type="evidence" value="ECO:0007669"/>
    <property type="project" value="TreeGrafter"/>
</dbReference>
<dbReference type="Pfam" id="PF14497">
    <property type="entry name" value="GST_C_3"/>
    <property type="match status" value="1"/>
</dbReference>
<reference evidence="3 4" key="1">
    <citation type="submission" date="2019-02" db="EMBL/GenBank/DDBJ databases">
        <title>Complete genome sequence of Pseudomonas sp. SNU WT1 isolated from rainbow trout.</title>
        <authorList>
            <person name="Oh W.T."/>
            <person name="Park S.C."/>
        </authorList>
    </citation>
    <scope>NUCLEOTIDE SEQUENCE [LARGE SCALE GENOMIC DNA]</scope>
    <source>
        <strain evidence="3 4">SNU WT1</strain>
    </source>
</reference>
<dbReference type="EMBL" id="CP035952">
    <property type="protein sequence ID" value="QBF24250.1"/>
    <property type="molecule type" value="Genomic_DNA"/>
</dbReference>
<evidence type="ECO:0000259" key="2">
    <source>
        <dbReference type="PROSITE" id="PS50405"/>
    </source>
</evidence>
<name>A0A411MBT8_9PSED</name>
<evidence type="ECO:0000313" key="3">
    <source>
        <dbReference type="EMBL" id="QBF24250.1"/>
    </source>
</evidence>
<dbReference type="PROSITE" id="PS50404">
    <property type="entry name" value="GST_NTER"/>
    <property type="match status" value="1"/>
</dbReference>
<dbReference type="GO" id="GO:0006749">
    <property type="term" value="P:glutathione metabolic process"/>
    <property type="evidence" value="ECO:0007669"/>
    <property type="project" value="TreeGrafter"/>
</dbReference>
<keyword evidence="4" id="KW-1185">Reference proteome</keyword>
<dbReference type="SUPFAM" id="SSF47616">
    <property type="entry name" value="GST C-terminal domain-like"/>
    <property type="match status" value="1"/>
</dbReference>
<feature type="domain" description="GST N-terminal" evidence="1">
    <location>
        <begin position="1"/>
        <end position="77"/>
    </location>
</feature>
<dbReference type="CDD" id="cd00570">
    <property type="entry name" value="GST_N_family"/>
    <property type="match status" value="1"/>
</dbReference>
<dbReference type="Pfam" id="PF13417">
    <property type="entry name" value="GST_N_3"/>
    <property type="match status" value="1"/>
</dbReference>
<accession>A0A411MBT8</accession>
<dbReference type="SFLD" id="SFLDS00019">
    <property type="entry name" value="Glutathione_Transferase_(cytos"/>
    <property type="match status" value="1"/>
</dbReference>
<dbReference type="Proteomes" id="UP000291130">
    <property type="component" value="Chromosome"/>
</dbReference>
<dbReference type="InterPro" id="IPR004046">
    <property type="entry name" value="GST_C"/>
</dbReference>
<dbReference type="RefSeq" id="WP_130261984.1">
    <property type="nucleotide sequence ID" value="NZ_CP035952.1"/>
</dbReference>
<keyword evidence="3" id="KW-0808">Transferase</keyword>
<dbReference type="InterPro" id="IPR036282">
    <property type="entry name" value="Glutathione-S-Trfase_C_sf"/>
</dbReference>
<dbReference type="InterPro" id="IPR004045">
    <property type="entry name" value="Glutathione_S-Trfase_N"/>
</dbReference>
<dbReference type="InterPro" id="IPR036249">
    <property type="entry name" value="Thioredoxin-like_sf"/>
</dbReference>
<dbReference type="PANTHER" id="PTHR42673:SF4">
    <property type="entry name" value="MALEYLACETOACETATE ISOMERASE"/>
    <property type="match status" value="1"/>
</dbReference>
<protein>
    <submittedName>
        <fullName evidence="3">Glutathione S-transferase</fullName>
    </submittedName>
</protein>
<dbReference type="InterPro" id="IPR010987">
    <property type="entry name" value="Glutathione-S-Trfase_C-like"/>
</dbReference>
<organism evidence="3 4">
    <name type="scientific">Pseudomonas tructae</name>
    <dbReference type="NCBI Taxonomy" id="2518644"/>
    <lineage>
        <taxon>Bacteria</taxon>
        <taxon>Pseudomonadati</taxon>
        <taxon>Pseudomonadota</taxon>
        <taxon>Gammaproteobacteria</taxon>
        <taxon>Pseudomonadales</taxon>
        <taxon>Pseudomonadaceae</taxon>
        <taxon>Pseudomonas</taxon>
    </lineage>
</organism>